<name>A0ABT3F9W4_9PSED</name>
<evidence type="ECO:0000259" key="3">
    <source>
        <dbReference type="Pfam" id="PF07859"/>
    </source>
</evidence>
<comment type="similarity">
    <text evidence="1">Belongs to the 'GDXG' lipolytic enzyme family.</text>
</comment>
<dbReference type="InterPro" id="IPR050300">
    <property type="entry name" value="GDXG_lipolytic_enzyme"/>
</dbReference>
<evidence type="ECO:0000313" key="4">
    <source>
        <dbReference type="EMBL" id="MCW1245300.1"/>
    </source>
</evidence>
<dbReference type="RefSeq" id="WP_264428143.1">
    <property type="nucleotide sequence ID" value="NZ_JAOSHO010000145.1"/>
</dbReference>
<dbReference type="SUPFAM" id="SSF53474">
    <property type="entry name" value="alpha/beta-Hydrolases"/>
    <property type="match status" value="1"/>
</dbReference>
<keyword evidence="5" id="KW-1185">Reference proteome</keyword>
<dbReference type="InterPro" id="IPR029058">
    <property type="entry name" value="AB_hydrolase_fold"/>
</dbReference>
<keyword evidence="2 4" id="KW-0378">Hydrolase</keyword>
<dbReference type="PANTHER" id="PTHR48081:SF8">
    <property type="entry name" value="ALPHA_BETA HYDROLASE FOLD-3 DOMAIN-CONTAINING PROTEIN-RELATED"/>
    <property type="match status" value="1"/>
</dbReference>
<dbReference type="InterPro" id="IPR013094">
    <property type="entry name" value="AB_hydrolase_3"/>
</dbReference>
<evidence type="ECO:0000256" key="2">
    <source>
        <dbReference type="ARBA" id="ARBA00022801"/>
    </source>
</evidence>
<dbReference type="PROSITE" id="PS01173">
    <property type="entry name" value="LIPASE_GDXG_HIS"/>
    <property type="match status" value="1"/>
</dbReference>
<dbReference type="InterPro" id="IPR002168">
    <property type="entry name" value="Lipase_GDXG_HIS_AS"/>
</dbReference>
<sequence length="303" mass="32635">MAYPLSPAMSAFIDKTLSFTSPDDSLAGAREAYRQMCRAFTPPRPSTLAIEDLHLAGVAVRAYHPRTASPLAGWPCILYLHGGGWVVGDLDSHDFICAELAETLGVLVVAVDYRLAPEHPFPAGFEDCLAVWRHLTDLPFAIDPRRRAVTGDSAGGNLAAALCLALRDARQPQPRAQVLIYPALGGPAHLPSRNECSDAPLLSSSDLQHYDALYLQGADPTPYAAPLLADDLKGLAPAFVAVAQWDPLRDDGVLYSERLNAAGGACVLYRGEGLVHGCLRARGQVPEVDKMYRTLYAYLADTL</sequence>
<reference evidence="4" key="1">
    <citation type="submission" date="2022-07" db="EMBL/GenBank/DDBJ databases">
        <title>Pseudomonas agronomica sp. nov.: a novel bacterium with biotechnological application in the synthesis of biofertilizers from valorized agricultural residues.</title>
        <authorList>
            <person name="Robas M."/>
            <person name="Fernandez V.M."/>
            <person name="Luna L."/>
            <person name="Provanza A."/>
            <person name="Jimenez P.A."/>
        </authorList>
    </citation>
    <scope>NUCLEOTIDE SEQUENCE</scope>
    <source>
        <strain evidence="4">SAICEU22T</strain>
    </source>
</reference>
<dbReference type="Gene3D" id="3.40.50.1820">
    <property type="entry name" value="alpha/beta hydrolase"/>
    <property type="match status" value="1"/>
</dbReference>
<dbReference type="Proteomes" id="UP001061999">
    <property type="component" value="Unassembled WGS sequence"/>
</dbReference>
<evidence type="ECO:0000256" key="1">
    <source>
        <dbReference type="ARBA" id="ARBA00010515"/>
    </source>
</evidence>
<protein>
    <submittedName>
        <fullName evidence="4">Alpha/beta hydrolase</fullName>
    </submittedName>
</protein>
<organism evidence="4 5">
    <name type="scientific">Pseudomonas agronomica</name>
    <dbReference type="NCBI Taxonomy" id="2979328"/>
    <lineage>
        <taxon>Bacteria</taxon>
        <taxon>Pseudomonadati</taxon>
        <taxon>Pseudomonadota</taxon>
        <taxon>Gammaproteobacteria</taxon>
        <taxon>Pseudomonadales</taxon>
        <taxon>Pseudomonadaceae</taxon>
        <taxon>Pseudomonas</taxon>
    </lineage>
</organism>
<dbReference type="GO" id="GO:0016787">
    <property type="term" value="F:hydrolase activity"/>
    <property type="evidence" value="ECO:0007669"/>
    <property type="project" value="UniProtKB-KW"/>
</dbReference>
<dbReference type="PANTHER" id="PTHR48081">
    <property type="entry name" value="AB HYDROLASE SUPERFAMILY PROTEIN C4A8.06C"/>
    <property type="match status" value="1"/>
</dbReference>
<comment type="caution">
    <text evidence="4">The sequence shown here is derived from an EMBL/GenBank/DDBJ whole genome shotgun (WGS) entry which is preliminary data.</text>
</comment>
<accession>A0ABT3F9W4</accession>
<feature type="domain" description="Alpha/beta hydrolase fold-3" evidence="3">
    <location>
        <begin position="77"/>
        <end position="279"/>
    </location>
</feature>
<dbReference type="EMBL" id="JAOSHO010000145">
    <property type="protein sequence ID" value="MCW1245300.1"/>
    <property type="molecule type" value="Genomic_DNA"/>
</dbReference>
<evidence type="ECO:0000313" key="5">
    <source>
        <dbReference type="Proteomes" id="UP001061999"/>
    </source>
</evidence>
<proteinExistence type="inferred from homology"/>
<gene>
    <name evidence="4" type="ORF">OC610_12855</name>
</gene>
<dbReference type="Pfam" id="PF07859">
    <property type="entry name" value="Abhydrolase_3"/>
    <property type="match status" value="1"/>
</dbReference>